<dbReference type="InterPro" id="IPR009057">
    <property type="entry name" value="Homeodomain-like_sf"/>
</dbReference>
<dbReference type="InterPro" id="IPR050109">
    <property type="entry name" value="HTH-type_TetR-like_transc_reg"/>
</dbReference>
<dbReference type="EMBL" id="WSEK01000004">
    <property type="protein sequence ID" value="MVQ48613.1"/>
    <property type="molecule type" value="Genomic_DNA"/>
</dbReference>
<dbReference type="PROSITE" id="PS50977">
    <property type="entry name" value="HTH_TETR_2"/>
    <property type="match status" value="1"/>
</dbReference>
<evidence type="ECO:0000313" key="6">
    <source>
        <dbReference type="EMBL" id="MVQ48613.1"/>
    </source>
</evidence>
<sequence length="199" mass="22359">MTPRYNRLEAAERREQILDAANALFAERGYDAVRIEDIASSAGVTRGLVHHYFGGRKDVYIALLGRLGAVREEQLRQPEGRSARARVADTVSRWLDWTEANRSIYLGTIAPGEDISEPDVSRFVTDLMRRAVALVVAFHSDIAQDSPRLRYALECWTGLNRAATRRWLRGEATREVTQEVLATTLEHVLRTFGATSDAC</sequence>
<proteinExistence type="predicted"/>
<keyword evidence="2 4" id="KW-0238">DNA-binding</keyword>
<evidence type="ECO:0000313" key="7">
    <source>
        <dbReference type="Proteomes" id="UP000473525"/>
    </source>
</evidence>
<keyword evidence="1" id="KW-0805">Transcription regulation</keyword>
<dbReference type="PANTHER" id="PTHR30055">
    <property type="entry name" value="HTH-TYPE TRANSCRIPTIONAL REGULATOR RUTR"/>
    <property type="match status" value="1"/>
</dbReference>
<dbReference type="AlphaFoldDB" id="A0A6L6XPH5"/>
<keyword evidence="7" id="KW-1185">Reference proteome</keyword>
<organism evidence="6 7">
    <name type="scientific">Nocardioides agri</name>
    <dbReference type="NCBI Taxonomy" id="2682843"/>
    <lineage>
        <taxon>Bacteria</taxon>
        <taxon>Bacillati</taxon>
        <taxon>Actinomycetota</taxon>
        <taxon>Actinomycetes</taxon>
        <taxon>Propionibacteriales</taxon>
        <taxon>Nocardioidaceae</taxon>
        <taxon>Nocardioides</taxon>
    </lineage>
</organism>
<name>A0A6L6XPH5_9ACTN</name>
<protein>
    <submittedName>
        <fullName evidence="6">TetR family transcriptional regulator</fullName>
    </submittedName>
</protein>
<accession>A0A6L6XPH5</accession>
<dbReference type="InterPro" id="IPR001647">
    <property type="entry name" value="HTH_TetR"/>
</dbReference>
<feature type="DNA-binding region" description="H-T-H motif" evidence="4">
    <location>
        <begin position="34"/>
        <end position="53"/>
    </location>
</feature>
<comment type="caution">
    <text evidence="6">The sequence shown here is derived from an EMBL/GenBank/DDBJ whole genome shotgun (WGS) entry which is preliminary data.</text>
</comment>
<evidence type="ECO:0000256" key="1">
    <source>
        <dbReference type="ARBA" id="ARBA00023015"/>
    </source>
</evidence>
<dbReference type="GO" id="GO:0003700">
    <property type="term" value="F:DNA-binding transcription factor activity"/>
    <property type="evidence" value="ECO:0007669"/>
    <property type="project" value="TreeGrafter"/>
</dbReference>
<keyword evidence="3" id="KW-0804">Transcription</keyword>
<feature type="domain" description="HTH tetR-type" evidence="5">
    <location>
        <begin position="11"/>
        <end position="71"/>
    </location>
</feature>
<dbReference type="Gene3D" id="1.10.357.10">
    <property type="entry name" value="Tetracycline Repressor, domain 2"/>
    <property type="match status" value="1"/>
</dbReference>
<reference evidence="6 7" key="1">
    <citation type="submission" date="2019-12" db="EMBL/GenBank/DDBJ databases">
        <authorList>
            <person name="Huq M.A."/>
        </authorList>
    </citation>
    <scope>NUCLEOTIDE SEQUENCE [LARGE SCALE GENOMIC DNA]</scope>
    <source>
        <strain evidence="6 7">MAH-18</strain>
    </source>
</reference>
<dbReference type="SUPFAM" id="SSF46689">
    <property type="entry name" value="Homeodomain-like"/>
    <property type="match status" value="1"/>
</dbReference>
<gene>
    <name evidence="6" type="ORF">GON03_05425</name>
</gene>
<dbReference type="PANTHER" id="PTHR30055:SF234">
    <property type="entry name" value="HTH-TYPE TRANSCRIPTIONAL REGULATOR BETI"/>
    <property type="match status" value="1"/>
</dbReference>
<dbReference type="RefSeq" id="WP_157340896.1">
    <property type="nucleotide sequence ID" value="NZ_WSEK01000004.1"/>
</dbReference>
<dbReference type="Pfam" id="PF00440">
    <property type="entry name" value="TetR_N"/>
    <property type="match status" value="1"/>
</dbReference>
<evidence type="ECO:0000256" key="3">
    <source>
        <dbReference type="ARBA" id="ARBA00023163"/>
    </source>
</evidence>
<evidence type="ECO:0000256" key="4">
    <source>
        <dbReference type="PROSITE-ProRule" id="PRU00335"/>
    </source>
</evidence>
<evidence type="ECO:0000259" key="5">
    <source>
        <dbReference type="PROSITE" id="PS50977"/>
    </source>
</evidence>
<evidence type="ECO:0000256" key="2">
    <source>
        <dbReference type="ARBA" id="ARBA00023125"/>
    </source>
</evidence>
<dbReference type="GO" id="GO:0000976">
    <property type="term" value="F:transcription cis-regulatory region binding"/>
    <property type="evidence" value="ECO:0007669"/>
    <property type="project" value="TreeGrafter"/>
</dbReference>
<dbReference type="Proteomes" id="UP000473525">
    <property type="component" value="Unassembled WGS sequence"/>
</dbReference>
<dbReference type="PRINTS" id="PR00455">
    <property type="entry name" value="HTHTETR"/>
</dbReference>